<comment type="caution">
    <text evidence="1">The sequence shown here is derived from an EMBL/GenBank/DDBJ whole genome shotgun (WGS) entry which is preliminary data.</text>
</comment>
<dbReference type="Proteomes" id="UP001233535">
    <property type="component" value="Unassembled WGS sequence"/>
</dbReference>
<dbReference type="EMBL" id="JARUHG010000002">
    <property type="protein sequence ID" value="MDR0183228.1"/>
    <property type="molecule type" value="Genomic_DNA"/>
</dbReference>
<dbReference type="SUPFAM" id="SSF69279">
    <property type="entry name" value="Phage tail proteins"/>
    <property type="match status" value="1"/>
</dbReference>
<dbReference type="Pfam" id="PF05954">
    <property type="entry name" value="Phage_GPD"/>
    <property type="match status" value="1"/>
</dbReference>
<gene>
    <name evidence="1" type="ORF">P8609_09635</name>
</gene>
<evidence type="ECO:0000313" key="1">
    <source>
        <dbReference type="EMBL" id="MDR0183228.1"/>
    </source>
</evidence>
<dbReference type="RefSeq" id="WP_309262373.1">
    <property type="nucleotide sequence ID" value="NZ_JARUHG010000002.1"/>
</dbReference>
<keyword evidence="2" id="KW-1185">Reference proteome</keyword>
<protein>
    <submittedName>
        <fullName evidence="1">Contractile injection system protein, VgrG/Pvc8 family</fullName>
    </submittedName>
</protein>
<reference evidence="1 2" key="1">
    <citation type="submission" date="2023-04" db="EMBL/GenBank/DDBJ databases">
        <title>Lysobacter sp. strain UC isolated from soil sample.</title>
        <authorList>
            <person name="Choksket S."/>
            <person name="Harshvardhan F."/>
            <person name="Rana R."/>
            <person name="Patil P.B."/>
            <person name="Korpole S."/>
        </authorList>
    </citation>
    <scope>NUCLEOTIDE SEQUENCE [LARGE SCALE GENOMIC DNA]</scope>
    <source>
        <strain evidence="1 2">UC</strain>
    </source>
</reference>
<organism evidence="1 2">
    <name type="scientific">Lysobacter arvi</name>
    <dbReference type="NCBI Taxonomy" id="3038776"/>
    <lineage>
        <taxon>Bacteria</taxon>
        <taxon>Pseudomonadati</taxon>
        <taxon>Pseudomonadota</taxon>
        <taxon>Gammaproteobacteria</taxon>
        <taxon>Lysobacterales</taxon>
        <taxon>Lysobacteraceae</taxon>
        <taxon>Lysobacter</taxon>
    </lineage>
</organism>
<proteinExistence type="predicted"/>
<sequence>MPLDAHVAHSGPPDIITIRARSADLTAELRNRRERSWDSTTLGAILNTIAGEHGLTPRIASTLADRAIDHLDQTESDAALLTRLAKQYDALSTIKAGHLVFAPIGSGTTTGGEPLPEITIHRRDGDTHTYRTASRNEYSGVRAYWHHKAGATRKSVLVGDSGNAKRLPDTFASETEARQAAQAEWDRLQRGSATLHLHLPFGHPAINPEQLVRLRGFKAVVGNIHWLVAKSTHVLGDLGLSTSLELEAN</sequence>
<name>A0ABU1CDG3_9GAMM</name>
<accession>A0ABU1CDG3</accession>
<evidence type="ECO:0000313" key="2">
    <source>
        <dbReference type="Proteomes" id="UP001233535"/>
    </source>
</evidence>